<proteinExistence type="inferred from homology"/>
<dbReference type="SMART" id="SM01230">
    <property type="entry name" value="Gln-synt_C"/>
    <property type="match status" value="1"/>
</dbReference>
<dbReference type="Gene3D" id="3.10.20.70">
    <property type="entry name" value="Glutamine synthetase, N-terminal domain"/>
    <property type="match status" value="1"/>
</dbReference>
<feature type="domain" description="GS catalytic" evidence="4">
    <location>
        <begin position="129"/>
        <end position="466"/>
    </location>
</feature>
<organism evidence="5 6">
    <name type="scientific">Pseudomonas cavernicola</name>
    <dbReference type="NCBI Taxonomy" id="2320866"/>
    <lineage>
        <taxon>Bacteria</taxon>
        <taxon>Pseudomonadati</taxon>
        <taxon>Pseudomonadota</taxon>
        <taxon>Gammaproteobacteria</taxon>
        <taxon>Pseudomonadales</taxon>
        <taxon>Pseudomonadaceae</taxon>
        <taxon>Pseudomonas</taxon>
    </lineage>
</organism>
<evidence type="ECO:0000313" key="5">
    <source>
        <dbReference type="EMBL" id="RJG09021.1"/>
    </source>
</evidence>
<evidence type="ECO:0000256" key="2">
    <source>
        <dbReference type="PROSITE-ProRule" id="PRU01331"/>
    </source>
</evidence>
<dbReference type="SUPFAM" id="SSF54368">
    <property type="entry name" value="Glutamine synthetase, N-terminal domain"/>
    <property type="match status" value="1"/>
</dbReference>
<evidence type="ECO:0000313" key="6">
    <source>
        <dbReference type="Proteomes" id="UP000284021"/>
    </source>
</evidence>
<dbReference type="Pfam" id="PF00120">
    <property type="entry name" value="Gln-synt_C"/>
    <property type="match status" value="1"/>
</dbReference>
<dbReference type="PANTHER" id="PTHR43785:SF12">
    <property type="entry name" value="TYPE-1 GLUTAMINE SYNTHETASE 2"/>
    <property type="match status" value="1"/>
</dbReference>
<dbReference type="AlphaFoldDB" id="A0A418X983"/>
<dbReference type="SUPFAM" id="SSF55931">
    <property type="entry name" value="Glutamine synthetase/guanido kinase"/>
    <property type="match status" value="1"/>
</dbReference>
<gene>
    <name evidence="5" type="ORF">D3879_24685</name>
</gene>
<dbReference type="PANTHER" id="PTHR43785">
    <property type="entry name" value="GAMMA-GLUTAMYLPUTRESCINE SYNTHETASE"/>
    <property type="match status" value="1"/>
</dbReference>
<keyword evidence="1" id="KW-0436">Ligase</keyword>
<sequence>MFQKLANKYKYEVGLVERIKTVDLNTLQEAGINIVQMETVDLDGVLRGKFLPASKVKPDALGGFCSVVYQLTPSDDIWMTQHSSFENGFPDMIAVPDVETAIQWSWKPEIGAVIFDMQQKDGSPHPLAPRSVLKRVATRFAETGYQPVFGIEFEAFVMHRDEDLMAAGRHHEMKPFGQMRNAYRLNEAADVRDLAAAFITRMREAGIPVEVFHTELGYGAVEFALSPADPVRAADNATRAKTYFRQLCAERGLAATFMAKWKVGESGSGGHVHQSIWQNGENAFYGENGAFSSASLSYGAGLLKTMPDFSVIFRPNVNSYRRFSHKSWSPENASWGKDNRSAALRILGSQGRNAYRFEHRVPGADTNLYLSLAAMLAGGHYGLTHELSAPAFAEGNAALNTDFANLPKSLLEANRLFRESDIAKDYFGELFVEHYAASRENEWQHWLDWQAEQVTSFELNRYFSTL</sequence>
<dbReference type="GO" id="GO:0004356">
    <property type="term" value="F:glutamine synthetase activity"/>
    <property type="evidence" value="ECO:0007669"/>
    <property type="project" value="InterPro"/>
</dbReference>
<dbReference type="PROSITE" id="PS51987">
    <property type="entry name" value="GS_CATALYTIC"/>
    <property type="match status" value="1"/>
</dbReference>
<evidence type="ECO:0000256" key="3">
    <source>
        <dbReference type="RuleBase" id="RU000384"/>
    </source>
</evidence>
<dbReference type="InterPro" id="IPR036651">
    <property type="entry name" value="Gln_synt_N_sf"/>
</dbReference>
<dbReference type="Proteomes" id="UP000284021">
    <property type="component" value="Unassembled WGS sequence"/>
</dbReference>
<dbReference type="Gene3D" id="3.30.590.10">
    <property type="entry name" value="Glutamine synthetase/guanido kinase, catalytic domain"/>
    <property type="match status" value="1"/>
</dbReference>
<protein>
    <submittedName>
        <fullName evidence="5">Glutamine synthetase</fullName>
    </submittedName>
</protein>
<comment type="caution">
    <text evidence="5">The sequence shown here is derived from an EMBL/GenBank/DDBJ whole genome shotgun (WGS) entry which is preliminary data.</text>
</comment>
<comment type="similarity">
    <text evidence="2 3">Belongs to the glutamine synthetase family.</text>
</comment>
<dbReference type="EMBL" id="QYUR01000008">
    <property type="protein sequence ID" value="RJG09021.1"/>
    <property type="molecule type" value="Genomic_DNA"/>
</dbReference>
<keyword evidence="6" id="KW-1185">Reference proteome</keyword>
<dbReference type="GO" id="GO:0006542">
    <property type="term" value="P:glutamine biosynthetic process"/>
    <property type="evidence" value="ECO:0007669"/>
    <property type="project" value="InterPro"/>
</dbReference>
<dbReference type="InterPro" id="IPR008146">
    <property type="entry name" value="Gln_synth_cat_dom"/>
</dbReference>
<dbReference type="InterPro" id="IPR014746">
    <property type="entry name" value="Gln_synth/guanido_kin_cat_dom"/>
</dbReference>
<accession>A0A418X983</accession>
<reference evidence="5 6" key="1">
    <citation type="submission" date="2018-09" db="EMBL/GenBank/DDBJ databases">
        <authorList>
            <person name="Zhu H."/>
        </authorList>
    </citation>
    <scope>NUCLEOTIDE SEQUENCE [LARGE SCALE GENOMIC DNA]</scope>
    <source>
        <strain evidence="5 6">K1S02-6</strain>
    </source>
</reference>
<evidence type="ECO:0000259" key="4">
    <source>
        <dbReference type="PROSITE" id="PS51987"/>
    </source>
</evidence>
<evidence type="ECO:0000256" key="1">
    <source>
        <dbReference type="ARBA" id="ARBA00022598"/>
    </source>
</evidence>
<name>A0A418X983_9PSED</name>